<dbReference type="OrthoDB" id="287644at2"/>
<evidence type="ECO:0000313" key="4">
    <source>
        <dbReference type="EMBL" id="SHG96516.1"/>
    </source>
</evidence>
<keyword evidence="1" id="KW-0596">Phosphopantetheine</keyword>
<accession>A0A1M5P3W9</accession>
<evidence type="ECO:0000313" key="5">
    <source>
        <dbReference type="Proteomes" id="UP000199758"/>
    </source>
</evidence>
<evidence type="ECO:0000259" key="3">
    <source>
        <dbReference type="PROSITE" id="PS50075"/>
    </source>
</evidence>
<proteinExistence type="predicted"/>
<dbReference type="EMBL" id="FQWZ01000004">
    <property type="protein sequence ID" value="SHG96516.1"/>
    <property type="molecule type" value="Genomic_DNA"/>
</dbReference>
<feature type="domain" description="Carrier" evidence="3">
    <location>
        <begin position="4"/>
        <end position="80"/>
    </location>
</feature>
<sequence>MNYSPDDIRVHVTDALRAALTRPADIEGSTRIVQDLGLDSLAVMNLMMSLEDHYDVSIPLDRVAEIVTVDDLVKAVVQLTQNERA</sequence>
<dbReference type="GO" id="GO:0016020">
    <property type="term" value="C:membrane"/>
    <property type="evidence" value="ECO:0007669"/>
    <property type="project" value="GOC"/>
</dbReference>
<dbReference type="SUPFAM" id="SSF47336">
    <property type="entry name" value="ACP-like"/>
    <property type="match status" value="1"/>
</dbReference>
<dbReference type="PROSITE" id="PS50075">
    <property type="entry name" value="CARRIER"/>
    <property type="match status" value="1"/>
</dbReference>
<dbReference type="Pfam" id="PF00550">
    <property type="entry name" value="PP-binding"/>
    <property type="match status" value="1"/>
</dbReference>
<dbReference type="GO" id="GO:0005829">
    <property type="term" value="C:cytosol"/>
    <property type="evidence" value="ECO:0007669"/>
    <property type="project" value="TreeGrafter"/>
</dbReference>
<evidence type="ECO:0000256" key="1">
    <source>
        <dbReference type="ARBA" id="ARBA00022450"/>
    </source>
</evidence>
<dbReference type="Gene3D" id="1.10.1200.10">
    <property type="entry name" value="ACP-like"/>
    <property type="match status" value="1"/>
</dbReference>
<dbReference type="GO" id="GO:0009245">
    <property type="term" value="P:lipid A biosynthetic process"/>
    <property type="evidence" value="ECO:0007669"/>
    <property type="project" value="TreeGrafter"/>
</dbReference>
<dbReference type="InterPro" id="IPR036736">
    <property type="entry name" value="ACP-like_sf"/>
</dbReference>
<organism evidence="4 5">
    <name type="scientific">Hydrocarboniphaga daqingensis</name>
    <dbReference type="NCBI Taxonomy" id="490188"/>
    <lineage>
        <taxon>Bacteria</taxon>
        <taxon>Pseudomonadati</taxon>
        <taxon>Pseudomonadota</taxon>
        <taxon>Gammaproteobacteria</taxon>
        <taxon>Nevskiales</taxon>
        <taxon>Nevskiaceae</taxon>
        <taxon>Hydrocarboniphaga</taxon>
    </lineage>
</organism>
<evidence type="ECO:0000256" key="2">
    <source>
        <dbReference type="ARBA" id="ARBA00022553"/>
    </source>
</evidence>
<reference evidence="4 5" key="1">
    <citation type="submission" date="2016-11" db="EMBL/GenBank/DDBJ databases">
        <authorList>
            <person name="Jaros S."/>
            <person name="Januszkiewicz K."/>
            <person name="Wedrychowicz H."/>
        </authorList>
    </citation>
    <scope>NUCLEOTIDE SEQUENCE [LARGE SCALE GENOMIC DNA]</scope>
    <source>
        <strain evidence="4 5">CGMCC 1.7049</strain>
    </source>
</reference>
<dbReference type="AlphaFoldDB" id="A0A1M5P3W9"/>
<dbReference type="Proteomes" id="UP000199758">
    <property type="component" value="Unassembled WGS sequence"/>
</dbReference>
<protein>
    <submittedName>
        <fullName evidence="4">Acyl carrier protein</fullName>
    </submittedName>
</protein>
<dbReference type="PANTHER" id="PTHR20863:SF76">
    <property type="entry name" value="CARRIER DOMAIN-CONTAINING PROTEIN"/>
    <property type="match status" value="1"/>
</dbReference>
<keyword evidence="2" id="KW-0597">Phosphoprotein</keyword>
<dbReference type="GO" id="GO:0000036">
    <property type="term" value="F:acyl carrier activity"/>
    <property type="evidence" value="ECO:0007669"/>
    <property type="project" value="TreeGrafter"/>
</dbReference>
<dbReference type="InterPro" id="IPR003231">
    <property type="entry name" value="ACP"/>
</dbReference>
<name>A0A1M5P3W9_9GAMM</name>
<dbReference type="PANTHER" id="PTHR20863">
    <property type="entry name" value="ACYL CARRIER PROTEIN"/>
    <property type="match status" value="1"/>
</dbReference>
<dbReference type="GO" id="GO:0000035">
    <property type="term" value="F:acyl binding"/>
    <property type="evidence" value="ECO:0007669"/>
    <property type="project" value="TreeGrafter"/>
</dbReference>
<keyword evidence="5" id="KW-1185">Reference proteome</keyword>
<gene>
    <name evidence="4" type="ORF">SAMN04488068_2012</name>
</gene>
<dbReference type="InterPro" id="IPR009081">
    <property type="entry name" value="PP-bd_ACP"/>
</dbReference>
<dbReference type="RefSeq" id="WP_072897084.1">
    <property type="nucleotide sequence ID" value="NZ_FQWZ01000004.1"/>
</dbReference>
<dbReference type="STRING" id="490188.SAMN04488068_2012"/>